<protein>
    <submittedName>
        <fullName evidence="1">Uncharacterized protein</fullName>
    </submittedName>
</protein>
<name>A0ABC8RLD4_9AQUA</name>
<comment type="caution">
    <text evidence="1">The sequence shown here is derived from an EMBL/GenBank/DDBJ whole genome shotgun (WGS) entry which is preliminary data.</text>
</comment>
<dbReference type="EMBL" id="CAUOFW020001502">
    <property type="protein sequence ID" value="CAK9145627.1"/>
    <property type="molecule type" value="Genomic_DNA"/>
</dbReference>
<accession>A0ABC8RLD4</accession>
<gene>
    <name evidence="1" type="ORF">ILEXP_LOCUS13447</name>
</gene>
<evidence type="ECO:0000313" key="2">
    <source>
        <dbReference type="Proteomes" id="UP001642360"/>
    </source>
</evidence>
<sequence length="62" mass="7137">MDSLVEDVLTTQLVVEAVLIARGYGCGRWWSYRLSLDLTRFRWSSSSKPNVVQWLELVGDFS</sequence>
<reference evidence="1 2" key="1">
    <citation type="submission" date="2024-02" db="EMBL/GenBank/DDBJ databases">
        <authorList>
            <person name="Vignale AGUSTIN F."/>
            <person name="Sosa J E."/>
            <person name="Modenutti C."/>
        </authorList>
    </citation>
    <scope>NUCLEOTIDE SEQUENCE [LARGE SCALE GENOMIC DNA]</scope>
</reference>
<organism evidence="1 2">
    <name type="scientific">Ilex paraguariensis</name>
    <name type="common">yerba mate</name>
    <dbReference type="NCBI Taxonomy" id="185542"/>
    <lineage>
        <taxon>Eukaryota</taxon>
        <taxon>Viridiplantae</taxon>
        <taxon>Streptophyta</taxon>
        <taxon>Embryophyta</taxon>
        <taxon>Tracheophyta</taxon>
        <taxon>Spermatophyta</taxon>
        <taxon>Magnoliopsida</taxon>
        <taxon>eudicotyledons</taxon>
        <taxon>Gunneridae</taxon>
        <taxon>Pentapetalae</taxon>
        <taxon>asterids</taxon>
        <taxon>campanulids</taxon>
        <taxon>Aquifoliales</taxon>
        <taxon>Aquifoliaceae</taxon>
        <taxon>Ilex</taxon>
    </lineage>
</organism>
<keyword evidence="2" id="KW-1185">Reference proteome</keyword>
<evidence type="ECO:0000313" key="1">
    <source>
        <dbReference type="EMBL" id="CAK9145627.1"/>
    </source>
</evidence>
<dbReference type="AlphaFoldDB" id="A0ABC8RLD4"/>
<dbReference type="Proteomes" id="UP001642360">
    <property type="component" value="Unassembled WGS sequence"/>
</dbReference>
<proteinExistence type="predicted"/>